<protein>
    <recommendedName>
        <fullName evidence="7">Tr-type G domain-containing protein</fullName>
    </recommendedName>
</protein>
<dbReference type="Pfam" id="PF00009">
    <property type="entry name" value="GTP_EFTU"/>
    <property type="match status" value="1"/>
</dbReference>
<feature type="domain" description="Tr-type G" evidence="2">
    <location>
        <begin position="4"/>
        <end position="182"/>
    </location>
</feature>
<feature type="compositionally biased region" description="Low complexity" evidence="1">
    <location>
        <begin position="21"/>
        <end position="32"/>
    </location>
</feature>
<dbReference type="Gene3D" id="2.40.30.10">
    <property type="entry name" value="Translation factors"/>
    <property type="match status" value="1"/>
</dbReference>
<feature type="region of interest" description="Disordered" evidence="1">
    <location>
        <begin position="408"/>
        <end position="427"/>
    </location>
</feature>
<dbReference type="Pfam" id="PF00679">
    <property type="entry name" value="EFG_C"/>
    <property type="match status" value="1"/>
</dbReference>
<dbReference type="InterPro" id="IPR042116">
    <property type="entry name" value="TypA/BipA_C"/>
</dbReference>
<evidence type="ECO:0000256" key="1">
    <source>
        <dbReference type="SAM" id="MobiDB-lite"/>
    </source>
</evidence>
<dbReference type="AlphaFoldDB" id="A0ABD3NW29"/>
<dbReference type="PRINTS" id="PR00315">
    <property type="entry name" value="ELONGATNFCT"/>
</dbReference>
<dbReference type="InterPro" id="IPR027417">
    <property type="entry name" value="P-loop_NTPase"/>
</dbReference>
<evidence type="ECO:0000313" key="6">
    <source>
        <dbReference type="Proteomes" id="UP001516023"/>
    </source>
</evidence>
<dbReference type="Gene3D" id="3.40.50.300">
    <property type="entry name" value="P-loop containing nucleotide triphosphate hydrolases"/>
    <property type="match status" value="1"/>
</dbReference>
<feature type="domain" description="Elongation factor EFG" evidence="3">
    <location>
        <begin position="442"/>
        <end position="523"/>
    </location>
</feature>
<dbReference type="PANTHER" id="PTHR42908">
    <property type="entry name" value="TRANSLATION ELONGATION FACTOR-RELATED"/>
    <property type="match status" value="1"/>
</dbReference>
<proteinExistence type="predicted"/>
<gene>
    <name evidence="5" type="ORF">HJC23_005419</name>
</gene>
<dbReference type="EMBL" id="JABMIG020000369">
    <property type="protein sequence ID" value="KAL3779922.1"/>
    <property type="molecule type" value="Genomic_DNA"/>
</dbReference>
<dbReference type="PANTHER" id="PTHR42908:SF8">
    <property type="entry name" value="TR-TYPE G DOMAIN-CONTAINING PROTEIN"/>
    <property type="match status" value="1"/>
</dbReference>
<feature type="non-terminal residue" evidence="5">
    <location>
        <position position="1"/>
    </location>
</feature>
<feature type="domain" description="TypA/BipA C-terminal" evidence="4">
    <location>
        <begin position="590"/>
        <end position="639"/>
    </location>
</feature>
<keyword evidence="6" id="KW-1185">Reference proteome</keyword>
<evidence type="ECO:0000313" key="5">
    <source>
        <dbReference type="EMBL" id="KAL3779922.1"/>
    </source>
</evidence>
<name>A0ABD3NW29_9STRA</name>
<dbReference type="InterPro" id="IPR048876">
    <property type="entry name" value="BipA_C"/>
</dbReference>
<organism evidence="5 6">
    <name type="scientific">Cyclotella cryptica</name>
    <dbReference type="NCBI Taxonomy" id="29204"/>
    <lineage>
        <taxon>Eukaryota</taxon>
        <taxon>Sar</taxon>
        <taxon>Stramenopiles</taxon>
        <taxon>Ochrophyta</taxon>
        <taxon>Bacillariophyta</taxon>
        <taxon>Coscinodiscophyceae</taxon>
        <taxon>Thalassiosirophycidae</taxon>
        <taxon>Stephanodiscales</taxon>
        <taxon>Stephanodiscaceae</taxon>
        <taxon>Cyclotella</taxon>
    </lineage>
</organism>
<evidence type="ECO:0000259" key="3">
    <source>
        <dbReference type="Pfam" id="PF00679"/>
    </source>
</evidence>
<dbReference type="Gene3D" id="2.40.50.250">
    <property type="entry name" value="bipa protein"/>
    <property type="match status" value="2"/>
</dbReference>
<feature type="region of interest" description="Disordered" evidence="1">
    <location>
        <begin position="21"/>
        <end position="40"/>
    </location>
</feature>
<dbReference type="SUPFAM" id="SSF52540">
    <property type="entry name" value="P-loop containing nucleoside triphosphate hydrolases"/>
    <property type="match status" value="1"/>
</dbReference>
<evidence type="ECO:0008006" key="7">
    <source>
        <dbReference type="Google" id="ProtNLM"/>
    </source>
</evidence>
<accession>A0ABD3NW29</accession>
<dbReference type="Proteomes" id="UP001516023">
    <property type="component" value="Unassembled WGS sequence"/>
</dbReference>
<dbReference type="Gene3D" id="3.30.70.240">
    <property type="match status" value="1"/>
</dbReference>
<comment type="caution">
    <text evidence="5">The sequence shown here is derived from an EMBL/GenBank/DDBJ whole genome shotgun (WGS) entry which is preliminary data.</text>
</comment>
<dbReference type="InterPro" id="IPR000795">
    <property type="entry name" value="T_Tr_GTP-bd_dom"/>
</dbReference>
<dbReference type="Pfam" id="PF21018">
    <property type="entry name" value="BipA_C"/>
    <property type="match status" value="1"/>
</dbReference>
<evidence type="ECO:0000259" key="4">
    <source>
        <dbReference type="Pfam" id="PF21018"/>
    </source>
</evidence>
<dbReference type="InterPro" id="IPR035647">
    <property type="entry name" value="EFG_III/V"/>
</dbReference>
<sequence length="665" mass="72577">CSITLVDELLKVASSSSAAATTTTTANSSSSESTDHKTTTNLNCLMDSGELKKERGITITSKVTLLDYTSTIPSSSDTTTTTIINLVDTPGHAGIMGEVDQILSTVDGIVLVVDAGEGLKNQTKYVLGRALSLELVPIVILNKADRPKERGETELELMDLFEALGVAGTQMEYRMLFGSARGLRRMVALEMAEGAGGGGRSAVEGVMFMRGLLDAILEDIHAPVVHWYGRDGKEEEEEKRLEDLDGQPFSMMATTVGYDHFLGRTFIGRIYLGEVQAGNSIMLLFQRSIETNDQDNPTNGPTTQISGIFANRGGPTYGVCGRYRHADGCAGIIESGRYFDECEEYGANGGGYAAIGAADVFVARLVYCHTSIANNDFVSVDFTTLLSLGQERGNDWYVDVKATQKNCSPGKRGVTNRYPRRTNAPRPPQILTKTCPNTGMKLEHYKEVIIDVDAEYSGSVVNALTGARKGMLVEMMDDKQGKTRMKFEVPSCGLLGFGPEIAMFMRGTAVMHHCYLEDREYAGNMNIGLDKRKLVANDSGKAILFALEALSAQGTLFVAPGDMCFFLTNHIACLPTINHWNWLLHHTITCVGEKNKSGNLEVNPIRTKATSNMRTQSKDEKLYLAPPKRLLVAELIGYMSGCGKPSWMLVFESVLQGLRRSNWSC</sequence>
<dbReference type="SUPFAM" id="SSF54980">
    <property type="entry name" value="EF-G C-terminal domain-like"/>
    <property type="match status" value="1"/>
</dbReference>
<evidence type="ECO:0000259" key="2">
    <source>
        <dbReference type="Pfam" id="PF00009"/>
    </source>
</evidence>
<dbReference type="InterPro" id="IPR000640">
    <property type="entry name" value="EFG_V-like"/>
</dbReference>
<reference evidence="5 6" key="1">
    <citation type="journal article" date="2020" name="G3 (Bethesda)">
        <title>Improved Reference Genome for Cyclotella cryptica CCMP332, a Model for Cell Wall Morphogenesis, Salinity Adaptation, and Lipid Production in Diatoms (Bacillariophyta).</title>
        <authorList>
            <person name="Roberts W.R."/>
            <person name="Downey K.M."/>
            <person name="Ruck E.C."/>
            <person name="Traller J.C."/>
            <person name="Alverson A.J."/>
        </authorList>
    </citation>
    <scope>NUCLEOTIDE SEQUENCE [LARGE SCALE GENOMIC DNA]</scope>
    <source>
        <strain evidence="5 6">CCMP332</strain>
    </source>
</reference>